<evidence type="ECO:0000313" key="1">
    <source>
        <dbReference type="EMBL" id="KYO26634.1"/>
    </source>
</evidence>
<evidence type="ECO:0000313" key="2">
    <source>
        <dbReference type="Proteomes" id="UP000050525"/>
    </source>
</evidence>
<name>A0A151MQ23_ALLMI</name>
<reference evidence="1 2" key="1">
    <citation type="journal article" date="2012" name="Genome Biol.">
        <title>Sequencing three crocodilian genomes to illuminate the evolution of archosaurs and amniotes.</title>
        <authorList>
            <person name="St John J.A."/>
            <person name="Braun E.L."/>
            <person name="Isberg S.R."/>
            <person name="Miles L.G."/>
            <person name="Chong A.Y."/>
            <person name="Gongora J."/>
            <person name="Dalzell P."/>
            <person name="Moran C."/>
            <person name="Bed'hom B."/>
            <person name="Abzhanov A."/>
            <person name="Burgess S.C."/>
            <person name="Cooksey A.M."/>
            <person name="Castoe T.A."/>
            <person name="Crawford N.G."/>
            <person name="Densmore L.D."/>
            <person name="Drew J.C."/>
            <person name="Edwards S.V."/>
            <person name="Faircloth B.C."/>
            <person name="Fujita M.K."/>
            <person name="Greenwold M.J."/>
            <person name="Hoffmann F.G."/>
            <person name="Howard J.M."/>
            <person name="Iguchi T."/>
            <person name="Janes D.E."/>
            <person name="Khan S.Y."/>
            <person name="Kohno S."/>
            <person name="de Koning A.J."/>
            <person name="Lance S.L."/>
            <person name="McCarthy F.M."/>
            <person name="McCormack J.E."/>
            <person name="Merchant M.E."/>
            <person name="Peterson D.G."/>
            <person name="Pollock D.D."/>
            <person name="Pourmand N."/>
            <person name="Raney B.J."/>
            <person name="Roessler K.A."/>
            <person name="Sanford J.R."/>
            <person name="Sawyer R.H."/>
            <person name="Schmidt C.J."/>
            <person name="Triplett E.W."/>
            <person name="Tuberville T.D."/>
            <person name="Venegas-Anaya M."/>
            <person name="Howard J.T."/>
            <person name="Jarvis E.D."/>
            <person name="Guillette L.J.Jr."/>
            <person name="Glenn T.C."/>
            <person name="Green R.E."/>
            <person name="Ray D.A."/>
        </authorList>
    </citation>
    <scope>NUCLEOTIDE SEQUENCE [LARGE SCALE GENOMIC DNA]</scope>
    <source>
        <strain evidence="1">KSC_2009_1</strain>
    </source>
</reference>
<proteinExistence type="predicted"/>
<dbReference type="EMBL" id="AKHW03005461">
    <property type="protein sequence ID" value="KYO26634.1"/>
    <property type="molecule type" value="Genomic_DNA"/>
</dbReference>
<accession>A0A151MQ23</accession>
<dbReference type="AlphaFoldDB" id="A0A151MQ23"/>
<comment type="caution">
    <text evidence="1">The sequence shown here is derived from an EMBL/GenBank/DDBJ whole genome shotgun (WGS) entry which is preliminary data.</text>
</comment>
<gene>
    <name evidence="1" type="ORF">Y1Q_0019118</name>
</gene>
<dbReference type="Proteomes" id="UP000050525">
    <property type="component" value="Unassembled WGS sequence"/>
</dbReference>
<keyword evidence="2" id="KW-1185">Reference proteome</keyword>
<sequence length="120" mass="13945">MTTVYKVRRLIFLTARSATLVLHQIQATGQNSTQTFDLQGFPKQDLEELLDFSEDLLRAWRLVSTSRSLHTVTQGTDLTKPLLKNLKLMMPVTEVLKEHRRMVLASITHIRDHLNYAKQW</sequence>
<organism evidence="1 2">
    <name type="scientific">Alligator mississippiensis</name>
    <name type="common">American alligator</name>
    <dbReference type="NCBI Taxonomy" id="8496"/>
    <lineage>
        <taxon>Eukaryota</taxon>
        <taxon>Metazoa</taxon>
        <taxon>Chordata</taxon>
        <taxon>Craniata</taxon>
        <taxon>Vertebrata</taxon>
        <taxon>Euteleostomi</taxon>
        <taxon>Archelosauria</taxon>
        <taxon>Archosauria</taxon>
        <taxon>Crocodylia</taxon>
        <taxon>Alligatoridae</taxon>
        <taxon>Alligatorinae</taxon>
        <taxon>Alligator</taxon>
    </lineage>
</organism>
<protein>
    <submittedName>
        <fullName evidence="1">Uncharacterized protein</fullName>
    </submittedName>
</protein>